<feature type="domain" description="Retrotransposon gag" evidence="1">
    <location>
        <begin position="39"/>
        <end position="136"/>
    </location>
</feature>
<evidence type="ECO:0000259" key="1">
    <source>
        <dbReference type="Pfam" id="PF03732"/>
    </source>
</evidence>
<accession>A0A2Z7BS75</accession>
<dbReference type="AlphaFoldDB" id="A0A2Z7BS75"/>
<dbReference type="Pfam" id="PF03732">
    <property type="entry name" value="Retrotrans_gag"/>
    <property type="match status" value="1"/>
</dbReference>
<evidence type="ECO:0000313" key="3">
    <source>
        <dbReference type="Proteomes" id="UP000250235"/>
    </source>
</evidence>
<gene>
    <name evidence="2" type="ORF">F511_14878</name>
</gene>
<keyword evidence="3" id="KW-1185">Reference proteome</keyword>
<dbReference type="EMBL" id="KV002934">
    <property type="protein sequence ID" value="KZV37462.1"/>
    <property type="molecule type" value="Genomic_DNA"/>
</dbReference>
<dbReference type="InterPro" id="IPR005162">
    <property type="entry name" value="Retrotrans_gag_dom"/>
</dbReference>
<protein>
    <recommendedName>
        <fullName evidence="1">Retrotransposon gag domain-containing protein</fullName>
    </recommendedName>
</protein>
<evidence type="ECO:0000313" key="2">
    <source>
        <dbReference type="EMBL" id="KZV37462.1"/>
    </source>
</evidence>
<name>A0A2Z7BS75_9LAMI</name>
<dbReference type="OrthoDB" id="911683at2759"/>
<organism evidence="2 3">
    <name type="scientific">Dorcoceras hygrometricum</name>
    <dbReference type="NCBI Taxonomy" id="472368"/>
    <lineage>
        <taxon>Eukaryota</taxon>
        <taxon>Viridiplantae</taxon>
        <taxon>Streptophyta</taxon>
        <taxon>Embryophyta</taxon>
        <taxon>Tracheophyta</taxon>
        <taxon>Spermatophyta</taxon>
        <taxon>Magnoliopsida</taxon>
        <taxon>eudicotyledons</taxon>
        <taxon>Gunneridae</taxon>
        <taxon>Pentapetalae</taxon>
        <taxon>asterids</taxon>
        <taxon>lamiids</taxon>
        <taxon>Lamiales</taxon>
        <taxon>Gesneriaceae</taxon>
        <taxon>Didymocarpoideae</taxon>
        <taxon>Trichosporeae</taxon>
        <taxon>Loxocarpinae</taxon>
        <taxon>Dorcoceras</taxon>
    </lineage>
</organism>
<proteinExistence type="predicted"/>
<sequence>MNPQTFDGDESSSDAESWLQHITGLFDRVRYDDERRLSLTTFQLRKNVERWWIGASRTLEETDTGITWNSYCTAFRQEYVPESYVNDREREFDNMVQGTMSVGEYARRFSSLLAYVPHVSGRERAKRNRFLEGLNEDLYSLVLASSPTNYADAVTKQWTSRKGCGTAGLEFSLKQHKVHIPMFQGRNLPNFPSHPSSRNSQCNNLDATGLGHVAISSRRSRVLVLLVQEVRVVAVVLGLSSVVSVEANTLRRSLWGFTVLAKFVGNMDILREYVHWLDLSTPLPHHRVVLVDHLEVVISLLAAEGGGSSA</sequence>
<dbReference type="Proteomes" id="UP000250235">
    <property type="component" value="Unassembled WGS sequence"/>
</dbReference>
<reference evidence="2 3" key="1">
    <citation type="journal article" date="2015" name="Proc. Natl. Acad. Sci. U.S.A.">
        <title>The resurrection genome of Boea hygrometrica: A blueprint for survival of dehydration.</title>
        <authorList>
            <person name="Xiao L."/>
            <person name="Yang G."/>
            <person name="Zhang L."/>
            <person name="Yang X."/>
            <person name="Zhao S."/>
            <person name="Ji Z."/>
            <person name="Zhou Q."/>
            <person name="Hu M."/>
            <person name="Wang Y."/>
            <person name="Chen M."/>
            <person name="Xu Y."/>
            <person name="Jin H."/>
            <person name="Xiao X."/>
            <person name="Hu G."/>
            <person name="Bao F."/>
            <person name="Hu Y."/>
            <person name="Wan P."/>
            <person name="Li L."/>
            <person name="Deng X."/>
            <person name="Kuang T."/>
            <person name="Xiang C."/>
            <person name="Zhu J.K."/>
            <person name="Oliver M.J."/>
            <person name="He Y."/>
        </authorList>
    </citation>
    <scope>NUCLEOTIDE SEQUENCE [LARGE SCALE GENOMIC DNA]</scope>
    <source>
        <strain evidence="3">cv. XS01</strain>
    </source>
</reference>